<organism evidence="1 2">
    <name type="scientific">Hymenolepis diminuta</name>
    <name type="common">Rat tapeworm</name>
    <dbReference type="NCBI Taxonomy" id="6216"/>
    <lineage>
        <taxon>Eukaryota</taxon>
        <taxon>Metazoa</taxon>
        <taxon>Spiralia</taxon>
        <taxon>Lophotrochozoa</taxon>
        <taxon>Platyhelminthes</taxon>
        <taxon>Cestoda</taxon>
        <taxon>Eucestoda</taxon>
        <taxon>Cyclophyllidea</taxon>
        <taxon>Hymenolepididae</taxon>
        <taxon>Hymenolepis</taxon>
    </lineage>
</organism>
<keyword evidence="2" id="KW-1185">Reference proteome</keyword>
<evidence type="ECO:0000313" key="1">
    <source>
        <dbReference type="EMBL" id="VUZ53707.1"/>
    </source>
</evidence>
<dbReference type="AlphaFoldDB" id="A0A564Z2E0"/>
<accession>A0A564Z2E0</accession>
<gene>
    <name evidence="1" type="ORF">WMSIL1_LOCUS11998</name>
</gene>
<proteinExistence type="predicted"/>
<evidence type="ECO:0000313" key="2">
    <source>
        <dbReference type="Proteomes" id="UP000321570"/>
    </source>
</evidence>
<reference evidence="1 2" key="1">
    <citation type="submission" date="2019-07" db="EMBL/GenBank/DDBJ databases">
        <authorList>
            <person name="Jastrzebski P J."/>
            <person name="Paukszto L."/>
            <person name="Jastrzebski P J."/>
        </authorList>
    </citation>
    <scope>NUCLEOTIDE SEQUENCE [LARGE SCALE GENOMIC DNA]</scope>
    <source>
        <strain evidence="1 2">WMS-il1</strain>
    </source>
</reference>
<sequence>MKVLSAKIETNISPDVYNTTTATLNYFKKSTQSLLVPVSLRELTTPTLVHVAGNVMKLHPSVRKNVEVTSLTHSMKSFMTEVEQARPFFEPTVPKQQSVPKILCVITRQVKYVI</sequence>
<protein>
    <submittedName>
        <fullName evidence="1">Uncharacterized protein</fullName>
    </submittedName>
</protein>
<name>A0A564Z2E0_HYMDI</name>
<dbReference type="EMBL" id="CABIJS010000566">
    <property type="protein sequence ID" value="VUZ53707.1"/>
    <property type="molecule type" value="Genomic_DNA"/>
</dbReference>
<dbReference type="Proteomes" id="UP000321570">
    <property type="component" value="Unassembled WGS sequence"/>
</dbReference>